<accession>A0A366ENN1</accession>
<dbReference type="InterPro" id="IPR029787">
    <property type="entry name" value="Nucleotide_cyclase"/>
</dbReference>
<dbReference type="SMART" id="SM00044">
    <property type="entry name" value="CYCc"/>
    <property type="match status" value="1"/>
</dbReference>
<dbReference type="PANTHER" id="PTHR43081">
    <property type="entry name" value="ADENYLATE CYCLASE, TERMINAL-DIFFERENTIATION SPECIFIC-RELATED"/>
    <property type="match status" value="1"/>
</dbReference>
<dbReference type="SUPFAM" id="SSF55073">
    <property type="entry name" value="Nucleotide cyclase"/>
    <property type="match status" value="1"/>
</dbReference>
<dbReference type="EMBL" id="QNRK01000046">
    <property type="protein sequence ID" value="RBP03099.1"/>
    <property type="molecule type" value="Genomic_DNA"/>
</dbReference>
<dbReference type="InterPro" id="IPR050697">
    <property type="entry name" value="Adenylyl/Guanylyl_Cyclase_3/4"/>
</dbReference>
<dbReference type="AlphaFoldDB" id="A0A366ENN1"/>
<evidence type="ECO:0000313" key="2">
    <source>
        <dbReference type="EMBL" id="RBP03099.1"/>
    </source>
</evidence>
<evidence type="ECO:0000313" key="3">
    <source>
        <dbReference type="Proteomes" id="UP000253529"/>
    </source>
</evidence>
<dbReference type="Pfam" id="PF00211">
    <property type="entry name" value="Guanylate_cyc"/>
    <property type="match status" value="1"/>
</dbReference>
<dbReference type="CDD" id="cd07302">
    <property type="entry name" value="CHD"/>
    <property type="match status" value="1"/>
</dbReference>
<name>A0A366ENN1_9HYPH</name>
<evidence type="ECO:0000259" key="1">
    <source>
        <dbReference type="PROSITE" id="PS50125"/>
    </source>
</evidence>
<dbReference type="GO" id="GO:0006171">
    <property type="term" value="P:cAMP biosynthetic process"/>
    <property type="evidence" value="ECO:0007669"/>
    <property type="project" value="TreeGrafter"/>
</dbReference>
<proteinExistence type="predicted"/>
<comment type="caution">
    <text evidence="2">The sequence shown here is derived from an EMBL/GenBank/DDBJ whole genome shotgun (WGS) entry which is preliminary data.</text>
</comment>
<feature type="domain" description="Guanylate cyclase" evidence="1">
    <location>
        <begin position="247"/>
        <end position="380"/>
    </location>
</feature>
<dbReference type="PANTHER" id="PTHR43081:SF11">
    <property type="entry name" value="BLR2264 PROTEIN"/>
    <property type="match status" value="1"/>
</dbReference>
<dbReference type="RefSeq" id="WP_245428186.1">
    <property type="nucleotide sequence ID" value="NZ_QNRK01000046.1"/>
</dbReference>
<dbReference type="PROSITE" id="PS50125">
    <property type="entry name" value="GUANYLATE_CYCLASE_2"/>
    <property type="match status" value="1"/>
</dbReference>
<gene>
    <name evidence="2" type="ORF">DFR50_14623</name>
</gene>
<organism evidence="2 3">
    <name type="scientific">Roseiarcus fermentans</name>
    <dbReference type="NCBI Taxonomy" id="1473586"/>
    <lineage>
        <taxon>Bacteria</taxon>
        <taxon>Pseudomonadati</taxon>
        <taxon>Pseudomonadota</taxon>
        <taxon>Alphaproteobacteria</taxon>
        <taxon>Hyphomicrobiales</taxon>
        <taxon>Roseiarcaceae</taxon>
        <taxon>Roseiarcus</taxon>
    </lineage>
</organism>
<dbReference type="InterPro" id="IPR001054">
    <property type="entry name" value="A/G_cyclase"/>
</dbReference>
<dbReference type="GO" id="GO:0004016">
    <property type="term" value="F:adenylate cyclase activity"/>
    <property type="evidence" value="ECO:0007669"/>
    <property type="project" value="UniProtKB-ARBA"/>
</dbReference>
<keyword evidence="3" id="KW-1185">Reference proteome</keyword>
<sequence>MSLPAGEATFAIADLDSTLAQRIVDVHIWAVKAGLRGADAPELFDGYCQRLVINGTPLWRAHSAMETLHPQWRGYGVTWRRDLNAIAPESYPHGDDDDPGWVRSPFNALIERARAGEANPTMRRRLAAGPAERDFPALEEFFAAGAADYAAYLFVYGDPAAMGAAQADRSHGGGVVYSFATDRKSGFADDDLALVEATLPALALAMKAHAGHAIASGLLRAYLGWDAGGRVHAGAVTRGSMERLTAAILFADIRGFTPLSDSAPGPAVIDLLNDAFEAMAAPLRERGGQVLKFIGDAMLATFSFDEEGRAATCARALDAAVEARGNLEAMNRVRAEAGAPVAEVDFALHAGEVLYGNVGAADRLDFTAIGPAINEAVRIEALCQPLGRAILVSAEFAAILRDAGRPLPSLGLHALRGVRAPKELFALDDDGAATAPGSA</sequence>
<protein>
    <submittedName>
        <fullName evidence="2">Adenylate/guanylate cyclase</fullName>
    </submittedName>
</protein>
<dbReference type="GO" id="GO:0035556">
    <property type="term" value="P:intracellular signal transduction"/>
    <property type="evidence" value="ECO:0007669"/>
    <property type="project" value="InterPro"/>
</dbReference>
<dbReference type="Proteomes" id="UP000253529">
    <property type="component" value="Unassembled WGS sequence"/>
</dbReference>
<dbReference type="Gene3D" id="3.30.70.1230">
    <property type="entry name" value="Nucleotide cyclase"/>
    <property type="match status" value="1"/>
</dbReference>
<reference evidence="2 3" key="1">
    <citation type="submission" date="2018-06" db="EMBL/GenBank/DDBJ databases">
        <title>Genomic Encyclopedia of Type Strains, Phase IV (KMG-IV): sequencing the most valuable type-strain genomes for metagenomic binning, comparative biology and taxonomic classification.</title>
        <authorList>
            <person name="Goeker M."/>
        </authorList>
    </citation>
    <scope>NUCLEOTIDE SEQUENCE [LARGE SCALE GENOMIC DNA]</scope>
    <source>
        <strain evidence="2 3">DSM 24875</strain>
    </source>
</reference>